<dbReference type="Proteomes" id="UP001140096">
    <property type="component" value="Unassembled WGS sequence"/>
</dbReference>
<feature type="non-terminal residue" evidence="1">
    <location>
        <position position="287"/>
    </location>
</feature>
<protein>
    <submittedName>
        <fullName evidence="1">RING finger protein 37</fullName>
    </submittedName>
</protein>
<reference evidence="1" key="1">
    <citation type="submission" date="2022-07" db="EMBL/GenBank/DDBJ databases">
        <title>Phylogenomic reconstructions and comparative analyses of Kickxellomycotina fungi.</title>
        <authorList>
            <person name="Reynolds N.K."/>
            <person name="Stajich J.E."/>
            <person name="Barry K."/>
            <person name="Grigoriev I.V."/>
            <person name="Crous P."/>
            <person name="Smith M.E."/>
        </authorList>
    </citation>
    <scope>NUCLEOTIDE SEQUENCE</scope>
    <source>
        <strain evidence="1">CBS 102833</strain>
    </source>
</reference>
<proteinExistence type="predicted"/>
<evidence type="ECO:0000313" key="2">
    <source>
        <dbReference type="Proteomes" id="UP001140096"/>
    </source>
</evidence>
<comment type="caution">
    <text evidence="1">The sequence shown here is derived from an EMBL/GenBank/DDBJ whole genome shotgun (WGS) entry which is preliminary data.</text>
</comment>
<evidence type="ECO:0000313" key="1">
    <source>
        <dbReference type="EMBL" id="KAJ2809378.1"/>
    </source>
</evidence>
<accession>A0ACC1LJC5</accession>
<gene>
    <name evidence="1" type="primary">UBOX5</name>
    <name evidence="1" type="ORF">H4S07_003223</name>
</gene>
<name>A0ACC1LJC5_9FUNG</name>
<dbReference type="EMBL" id="JANBUP010000996">
    <property type="protein sequence ID" value="KAJ2809378.1"/>
    <property type="molecule type" value="Genomic_DNA"/>
</dbReference>
<sequence length="287" mass="31946">MADIPSNIELFDYADTRLHTTITCEVPSADHYEATNLLDKLPPPPTILPSPPRSFMAEAFVKPPIDILLHLPHAVSLAAIAVDPRVRQSRAKCISIFILRGTLDAWHKWVLLGRMLWEPESAQPRGLCNKDLSPQVVSQTASRIQRGSLCEAGPAWQPIDLLPDMLHSVSTVKVRISAMHQAHAPGLGRIEIWAQPSQRLPMHQRTQAWATIRQTIQPPSMSSNETEADSSNEGHCPQEFIDPITLGIMHDPVILPSNICCDRSTIMRHLSTRKTDPFTGLPLELDQ</sequence>
<organism evidence="1 2">
    <name type="scientific">Coemansia furcata</name>
    <dbReference type="NCBI Taxonomy" id="417177"/>
    <lineage>
        <taxon>Eukaryota</taxon>
        <taxon>Fungi</taxon>
        <taxon>Fungi incertae sedis</taxon>
        <taxon>Zoopagomycota</taxon>
        <taxon>Kickxellomycotina</taxon>
        <taxon>Kickxellomycetes</taxon>
        <taxon>Kickxellales</taxon>
        <taxon>Kickxellaceae</taxon>
        <taxon>Coemansia</taxon>
    </lineage>
</organism>
<keyword evidence="2" id="KW-1185">Reference proteome</keyword>